<dbReference type="SUPFAM" id="SSF54495">
    <property type="entry name" value="UBC-like"/>
    <property type="match status" value="1"/>
</dbReference>
<keyword evidence="8" id="KW-0833">Ubl conjugation pathway</keyword>
<evidence type="ECO:0000313" key="15">
    <source>
        <dbReference type="Proteomes" id="UP000887566"/>
    </source>
</evidence>
<dbReference type="Pfam" id="PF22191">
    <property type="entry name" value="IBR_1"/>
    <property type="match status" value="1"/>
</dbReference>
<reference evidence="16" key="1">
    <citation type="submission" date="2022-11" db="UniProtKB">
        <authorList>
            <consortium name="WormBaseParasite"/>
        </authorList>
    </citation>
    <scope>IDENTIFICATION</scope>
</reference>
<feature type="domain" description="RWD" evidence="13">
    <location>
        <begin position="11"/>
        <end position="134"/>
    </location>
</feature>
<evidence type="ECO:0000259" key="13">
    <source>
        <dbReference type="PROSITE" id="PS50908"/>
    </source>
</evidence>
<comment type="pathway">
    <text evidence="2">Protein modification; protein ubiquitination.</text>
</comment>
<feature type="domain" description="RING-type" evidence="12">
    <location>
        <begin position="207"/>
        <end position="256"/>
    </location>
</feature>
<dbReference type="GO" id="GO:0061630">
    <property type="term" value="F:ubiquitin protein ligase activity"/>
    <property type="evidence" value="ECO:0007669"/>
    <property type="project" value="UniProtKB-EC"/>
</dbReference>
<keyword evidence="4" id="KW-0808">Transferase</keyword>
<dbReference type="Pfam" id="PF05773">
    <property type="entry name" value="RWD"/>
    <property type="match status" value="1"/>
</dbReference>
<dbReference type="GO" id="GO:0008270">
    <property type="term" value="F:zinc ion binding"/>
    <property type="evidence" value="ECO:0007669"/>
    <property type="project" value="UniProtKB-KW"/>
</dbReference>
<evidence type="ECO:0000256" key="11">
    <source>
        <dbReference type="PROSITE-ProRule" id="PRU00175"/>
    </source>
</evidence>
<dbReference type="CDD" id="cd16628">
    <property type="entry name" value="RING-HC_RBR_RNF14"/>
    <property type="match status" value="1"/>
</dbReference>
<dbReference type="InterPro" id="IPR016135">
    <property type="entry name" value="UBQ-conjugating_enzyme/RWD"/>
</dbReference>
<dbReference type="InterPro" id="IPR017907">
    <property type="entry name" value="Znf_RING_CS"/>
</dbReference>
<evidence type="ECO:0000256" key="4">
    <source>
        <dbReference type="ARBA" id="ARBA00022679"/>
    </source>
</evidence>
<keyword evidence="5" id="KW-0479">Metal-binding</keyword>
<dbReference type="PROSITE" id="PS00518">
    <property type="entry name" value="ZF_RING_1"/>
    <property type="match status" value="1"/>
</dbReference>
<proteinExistence type="inferred from homology"/>
<evidence type="ECO:0000256" key="7">
    <source>
        <dbReference type="ARBA" id="ARBA00022771"/>
    </source>
</evidence>
<dbReference type="InterPro" id="IPR031128">
    <property type="entry name" value="RNF14_RING-HC_Zfn"/>
</dbReference>
<organism evidence="15 16">
    <name type="scientific">Plectus sambesii</name>
    <dbReference type="NCBI Taxonomy" id="2011161"/>
    <lineage>
        <taxon>Eukaryota</taxon>
        <taxon>Metazoa</taxon>
        <taxon>Ecdysozoa</taxon>
        <taxon>Nematoda</taxon>
        <taxon>Chromadorea</taxon>
        <taxon>Plectida</taxon>
        <taxon>Plectina</taxon>
        <taxon>Plectoidea</taxon>
        <taxon>Plectidae</taxon>
        <taxon>Plectus</taxon>
    </lineage>
</organism>
<dbReference type="Gene3D" id="3.30.40.10">
    <property type="entry name" value="Zinc/RING finger domain, C3HC4 (zinc finger)"/>
    <property type="match status" value="1"/>
</dbReference>
<dbReference type="SMART" id="SM00184">
    <property type="entry name" value="RING"/>
    <property type="match status" value="1"/>
</dbReference>
<evidence type="ECO:0000256" key="8">
    <source>
        <dbReference type="ARBA" id="ARBA00022786"/>
    </source>
</evidence>
<protein>
    <recommendedName>
        <fullName evidence="3">RBR-type E3 ubiquitin transferase</fullName>
        <ecNumber evidence="3">2.3.2.31</ecNumber>
    </recommendedName>
</protein>
<keyword evidence="6" id="KW-0677">Repeat</keyword>
<dbReference type="AlphaFoldDB" id="A0A914UTK8"/>
<evidence type="ECO:0000256" key="3">
    <source>
        <dbReference type="ARBA" id="ARBA00012251"/>
    </source>
</evidence>
<feature type="domain" description="RING-type" evidence="14">
    <location>
        <begin position="203"/>
        <end position="457"/>
    </location>
</feature>
<evidence type="ECO:0000256" key="5">
    <source>
        <dbReference type="ARBA" id="ARBA00022723"/>
    </source>
</evidence>
<dbReference type="PROSITE" id="PS51873">
    <property type="entry name" value="TRIAD"/>
    <property type="match status" value="1"/>
</dbReference>
<keyword evidence="15" id="KW-1185">Reference proteome</keyword>
<sequence>MFAQNADEQKSEILALESIYDTDKFATDRTKDGRLRGKITIEVPMTMKMTLTAAVGTKRKTVQVENLSPVYLEFVLPNDYPSSSPPEVSLSAAWLDSSMSAELLKRLNEFWTENVGMPVLYSWSQVVQDEAATLMNATELDLDHIAASQIRSKRRISIDQSLTTASGDGDLPSSSSATLTGEQRLSLICDYDELVRRRQFETGWYQCNVCLSEKSGRHSLEFYPCGHVFCIECVNGYFSVQIKDGAVRQLHCMEDKCKSEATPQQVRLAVPAELYERYERLLLSQTLDLMTDIVVCPRPQCQAPVLLDAPVEVSGANGGRLLPPMATCAQCRFTFCNYCRKVYHGLEPCSFNKNDRGKLLKEYQNGDAETKRQLEARFGKRKLEALVNDFLADEWMGTHSKRCPKCYVNIEKQDGCNKMHCTKCNTLFCWLCMRVLTGPDPYAHFNNPVGTTCFNQLFQGVVMDDDDVDDI</sequence>
<dbReference type="InterPro" id="IPR006575">
    <property type="entry name" value="RWD_dom"/>
</dbReference>
<evidence type="ECO:0000259" key="12">
    <source>
        <dbReference type="PROSITE" id="PS50089"/>
    </source>
</evidence>
<evidence type="ECO:0000256" key="9">
    <source>
        <dbReference type="ARBA" id="ARBA00022833"/>
    </source>
</evidence>
<dbReference type="InterPro" id="IPR047548">
    <property type="entry name" value="Rcat_RBR_RNF14"/>
</dbReference>
<evidence type="ECO:0000256" key="2">
    <source>
        <dbReference type="ARBA" id="ARBA00004906"/>
    </source>
</evidence>
<dbReference type="Gene3D" id="3.10.110.10">
    <property type="entry name" value="Ubiquitin Conjugating Enzyme"/>
    <property type="match status" value="1"/>
</dbReference>
<evidence type="ECO:0000256" key="1">
    <source>
        <dbReference type="ARBA" id="ARBA00001798"/>
    </source>
</evidence>
<dbReference type="SUPFAM" id="SSF57850">
    <property type="entry name" value="RING/U-box"/>
    <property type="match status" value="3"/>
</dbReference>
<evidence type="ECO:0000259" key="14">
    <source>
        <dbReference type="PROSITE" id="PS51873"/>
    </source>
</evidence>
<dbReference type="EC" id="2.3.2.31" evidence="3"/>
<dbReference type="WBParaSite" id="PSAMB.scaffold1250size33847.g12019.t1">
    <property type="protein sequence ID" value="PSAMB.scaffold1250size33847.g12019.t1"/>
    <property type="gene ID" value="PSAMB.scaffold1250size33847.g12019"/>
</dbReference>
<comment type="similarity">
    <text evidence="10">Belongs to the RBR family. RNF14 subfamily.</text>
</comment>
<dbReference type="FunFam" id="3.30.40.10:FF:000137">
    <property type="entry name" value="RanBP-type and C3HC4-type zinc finger-containing protein 1"/>
    <property type="match status" value="1"/>
</dbReference>
<keyword evidence="7 11" id="KW-0863">Zinc-finger</keyword>
<evidence type="ECO:0000256" key="10">
    <source>
        <dbReference type="ARBA" id="ARBA00044508"/>
    </source>
</evidence>
<comment type="catalytic activity">
    <reaction evidence="1">
        <text>[E2 ubiquitin-conjugating enzyme]-S-ubiquitinyl-L-cysteine + [acceptor protein]-L-lysine = [E2 ubiquitin-conjugating enzyme]-L-cysteine + [acceptor protein]-N(6)-ubiquitinyl-L-lysine.</text>
        <dbReference type="EC" id="2.3.2.31"/>
    </reaction>
</comment>
<dbReference type="GO" id="GO:0016567">
    <property type="term" value="P:protein ubiquitination"/>
    <property type="evidence" value="ECO:0007669"/>
    <property type="project" value="InterPro"/>
</dbReference>
<keyword evidence="9" id="KW-0862">Zinc</keyword>
<dbReference type="InterPro" id="IPR002867">
    <property type="entry name" value="IBR_dom"/>
</dbReference>
<evidence type="ECO:0000313" key="16">
    <source>
        <dbReference type="WBParaSite" id="PSAMB.scaffold1250size33847.g12019.t1"/>
    </source>
</evidence>
<dbReference type="InterPro" id="IPR044066">
    <property type="entry name" value="TRIAD_supradom"/>
</dbReference>
<dbReference type="CDD" id="cd20341">
    <property type="entry name" value="BRcat_RBR_RNF14"/>
    <property type="match status" value="1"/>
</dbReference>
<evidence type="ECO:0000256" key="6">
    <source>
        <dbReference type="ARBA" id="ARBA00022737"/>
    </source>
</evidence>
<dbReference type="PROSITE" id="PS50908">
    <property type="entry name" value="RWD"/>
    <property type="match status" value="1"/>
</dbReference>
<dbReference type="SMART" id="SM00647">
    <property type="entry name" value="IBR"/>
    <property type="match status" value="2"/>
</dbReference>
<dbReference type="InterPro" id="IPR031127">
    <property type="entry name" value="E3_UB_ligase_RBR"/>
</dbReference>
<dbReference type="CDD" id="cd23820">
    <property type="entry name" value="RWD_RNF14"/>
    <property type="match status" value="1"/>
</dbReference>
<dbReference type="InterPro" id="IPR001841">
    <property type="entry name" value="Znf_RING"/>
</dbReference>
<dbReference type="Proteomes" id="UP000887566">
    <property type="component" value="Unplaced"/>
</dbReference>
<dbReference type="PANTHER" id="PTHR11685">
    <property type="entry name" value="RBR FAMILY RING FINGER AND IBR DOMAIN-CONTAINING"/>
    <property type="match status" value="1"/>
</dbReference>
<dbReference type="Pfam" id="PF01485">
    <property type="entry name" value="IBR"/>
    <property type="match status" value="1"/>
</dbReference>
<dbReference type="SMART" id="SM00591">
    <property type="entry name" value="RWD"/>
    <property type="match status" value="1"/>
</dbReference>
<dbReference type="CDD" id="cd20354">
    <property type="entry name" value="Rcat_RBR_RNF14"/>
    <property type="match status" value="1"/>
</dbReference>
<accession>A0A914UTK8</accession>
<dbReference type="PROSITE" id="PS50089">
    <property type="entry name" value="ZF_RING_2"/>
    <property type="match status" value="1"/>
</dbReference>
<dbReference type="Gene3D" id="1.20.120.1750">
    <property type="match status" value="1"/>
</dbReference>
<name>A0A914UTK8_9BILA</name>
<dbReference type="InterPro" id="IPR013083">
    <property type="entry name" value="Znf_RING/FYVE/PHD"/>
</dbReference>